<dbReference type="InterPro" id="IPR012912">
    <property type="entry name" value="Plasmid_pRiA4b_Orf3-like"/>
</dbReference>
<proteinExistence type="predicted"/>
<sequence length="189" mass="22036">MPQRKKILPLKQVYQIKVSLKNIRPPIWRRLLVTSDTTLPRFHMIIQNAMGWQNGHEHVFEIEKMEFGVNDPYDPTSPKDETKIRLSKIVNREGQRFKYIYDYGDYWEHEVLVEKILPLEKGESYPQCIKGKRACPPEDVGGPPGYQDLLEALESPEEADNVELLDIVEDDWDPDHFDLSEANEMLTAV</sequence>
<dbReference type="PANTHER" id="PTHR41878">
    <property type="entry name" value="LEXA REPRESSOR-RELATED"/>
    <property type="match status" value="1"/>
</dbReference>
<dbReference type="InterPro" id="IPR024047">
    <property type="entry name" value="MM3350-like_sf"/>
</dbReference>
<dbReference type="Pfam" id="PF07929">
    <property type="entry name" value="PRiA4_ORF3"/>
    <property type="match status" value="1"/>
</dbReference>
<feature type="domain" description="Plasmid pRiA4b Orf3-like" evidence="1">
    <location>
        <begin position="12"/>
        <end position="180"/>
    </location>
</feature>
<protein>
    <submittedName>
        <fullName evidence="2">PRiA4b ORF-3-like protein</fullName>
    </submittedName>
</protein>
<dbReference type="EMBL" id="FQZU01000031">
    <property type="protein sequence ID" value="SHK71713.1"/>
    <property type="molecule type" value="Genomic_DNA"/>
</dbReference>
<evidence type="ECO:0000313" key="2">
    <source>
        <dbReference type="EMBL" id="SHK71713.1"/>
    </source>
</evidence>
<reference evidence="3" key="1">
    <citation type="submission" date="2016-11" db="EMBL/GenBank/DDBJ databases">
        <authorList>
            <person name="Varghese N."/>
            <person name="Submissions S."/>
        </authorList>
    </citation>
    <scope>NUCLEOTIDE SEQUENCE [LARGE SCALE GENOMIC DNA]</scope>
    <source>
        <strain evidence="3">DSM 16219</strain>
    </source>
</reference>
<dbReference type="STRING" id="1121393.SAMN02745216_03966"/>
<dbReference type="Proteomes" id="UP000183994">
    <property type="component" value="Unassembled WGS sequence"/>
</dbReference>
<evidence type="ECO:0000313" key="3">
    <source>
        <dbReference type="Proteomes" id="UP000183994"/>
    </source>
</evidence>
<dbReference type="RefSeq" id="WP_073477995.1">
    <property type="nucleotide sequence ID" value="NZ_FQZU01000031.1"/>
</dbReference>
<dbReference type="Gene3D" id="3.10.290.30">
    <property type="entry name" value="MM3350-like"/>
    <property type="match status" value="1"/>
</dbReference>
<organism evidence="2 3">
    <name type="scientific">Desulfatibacillum alkenivorans DSM 16219</name>
    <dbReference type="NCBI Taxonomy" id="1121393"/>
    <lineage>
        <taxon>Bacteria</taxon>
        <taxon>Pseudomonadati</taxon>
        <taxon>Thermodesulfobacteriota</taxon>
        <taxon>Desulfobacteria</taxon>
        <taxon>Desulfobacterales</taxon>
        <taxon>Desulfatibacillaceae</taxon>
        <taxon>Desulfatibacillum</taxon>
    </lineage>
</organism>
<dbReference type="SUPFAM" id="SSF159941">
    <property type="entry name" value="MM3350-like"/>
    <property type="match status" value="1"/>
</dbReference>
<dbReference type="PANTHER" id="PTHR41878:SF1">
    <property type="entry name" value="TNPR PROTEIN"/>
    <property type="match status" value="1"/>
</dbReference>
<evidence type="ECO:0000259" key="1">
    <source>
        <dbReference type="Pfam" id="PF07929"/>
    </source>
</evidence>
<dbReference type="AlphaFoldDB" id="A0A1M6URB2"/>
<gene>
    <name evidence="2" type="ORF">SAMN02745216_03966</name>
</gene>
<dbReference type="OrthoDB" id="9816539at2"/>
<keyword evidence="3" id="KW-1185">Reference proteome</keyword>
<name>A0A1M6URB2_9BACT</name>
<accession>A0A1M6URB2</accession>